<protein>
    <recommendedName>
        <fullName evidence="5">HAT C-terminal dimerisation domain-containing protein</fullName>
    </recommendedName>
</protein>
<dbReference type="InterPro" id="IPR025525">
    <property type="entry name" value="hAT-like_transposase_RNase-H"/>
</dbReference>
<dbReference type="GO" id="GO:0003677">
    <property type="term" value="F:DNA binding"/>
    <property type="evidence" value="ECO:0007669"/>
    <property type="project" value="InterPro"/>
</dbReference>
<comment type="caution">
    <text evidence="3">The sequence shown here is derived from an EMBL/GenBank/DDBJ whole genome shotgun (WGS) entry which is preliminary data.</text>
</comment>
<dbReference type="Proteomes" id="UP000235145">
    <property type="component" value="Unassembled WGS sequence"/>
</dbReference>
<dbReference type="InterPro" id="IPR012337">
    <property type="entry name" value="RNaseH-like_sf"/>
</dbReference>
<dbReference type="AlphaFoldDB" id="A0A9R1UTL0"/>
<sequence length="227" mass="26180">MKEKFDKYWGECHLVMAIASVLDPRFRMKLVEFCFPTLYQNSDENIKEVKNALYEMYSEYLETHDTLVRESTTHASEHERNVLGLNEGTSLGSGWEAFGEFIKTVDLERPEKSELSMYLEEDVYREKGQTGMESFDALEWWNVHKLKYRVLSLMARDVLAISISTVASEATFSAGGRVIDPYRASLGSDTVQMLICVGYWIRQVHGVKKKLKEEFPIEVLLPEVNTK</sequence>
<evidence type="ECO:0000313" key="3">
    <source>
        <dbReference type="EMBL" id="KAJ0193565.1"/>
    </source>
</evidence>
<feature type="domain" description="HAT C-terminal dimerisation" evidence="1">
    <location>
        <begin position="114"/>
        <end position="201"/>
    </location>
</feature>
<accession>A0A9R1UTL0</accession>
<proteinExistence type="predicted"/>
<feature type="domain" description="hAT-like transposase RNase-H fold" evidence="2">
    <location>
        <begin position="1"/>
        <end position="60"/>
    </location>
</feature>
<evidence type="ECO:0000259" key="1">
    <source>
        <dbReference type="Pfam" id="PF05699"/>
    </source>
</evidence>
<name>A0A9R1UTL0_LACSA</name>
<keyword evidence="4" id="KW-1185">Reference proteome</keyword>
<dbReference type="PANTHER" id="PTHR23272">
    <property type="entry name" value="BED FINGER-RELATED"/>
    <property type="match status" value="1"/>
</dbReference>
<dbReference type="InterPro" id="IPR008906">
    <property type="entry name" value="HATC_C_dom"/>
</dbReference>
<organism evidence="3 4">
    <name type="scientific">Lactuca sativa</name>
    <name type="common">Garden lettuce</name>
    <dbReference type="NCBI Taxonomy" id="4236"/>
    <lineage>
        <taxon>Eukaryota</taxon>
        <taxon>Viridiplantae</taxon>
        <taxon>Streptophyta</taxon>
        <taxon>Embryophyta</taxon>
        <taxon>Tracheophyta</taxon>
        <taxon>Spermatophyta</taxon>
        <taxon>Magnoliopsida</taxon>
        <taxon>eudicotyledons</taxon>
        <taxon>Gunneridae</taxon>
        <taxon>Pentapetalae</taxon>
        <taxon>asterids</taxon>
        <taxon>campanulids</taxon>
        <taxon>Asterales</taxon>
        <taxon>Asteraceae</taxon>
        <taxon>Cichorioideae</taxon>
        <taxon>Cichorieae</taxon>
        <taxon>Lactucinae</taxon>
        <taxon>Lactuca</taxon>
    </lineage>
</organism>
<gene>
    <name evidence="3" type="ORF">LSAT_V11C800433070</name>
</gene>
<dbReference type="GO" id="GO:0046983">
    <property type="term" value="F:protein dimerization activity"/>
    <property type="evidence" value="ECO:0007669"/>
    <property type="project" value="InterPro"/>
</dbReference>
<dbReference type="SUPFAM" id="SSF53098">
    <property type="entry name" value="Ribonuclease H-like"/>
    <property type="match status" value="1"/>
</dbReference>
<dbReference type="Pfam" id="PF05699">
    <property type="entry name" value="Dimer_Tnp_hAT"/>
    <property type="match status" value="1"/>
</dbReference>
<evidence type="ECO:0000313" key="4">
    <source>
        <dbReference type="Proteomes" id="UP000235145"/>
    </source>
</evidence>
<evidence type="ECO:0008006" key="5">
    <source>
        <dbReference type="Google" id="ProtNLM"/>
    </source>
</evidence>
<evidence type="ECO:0000259" key="2">
    <source>
        <dbReference type="Pfam" id="PF14372"/>
    </source>
</evidence>
<dbReference type="PANTHER" id="PTHR23272:SF185">
    <property type="entry name" value="ZINC FINGER BED DOMAIN-CONTAINING PROTEIN RICESLEEPER 2-LIKE"/>
    <property type="match status" value="1"/>
</dbReference>
<dbReference type="Pfam" id="PF14372">
    <property type="entry name" value="hAT-like_RNase-H"/>
    <property type="match status" value="1"/>
</dbReference>
<dbReference type="EMBL" id="NBSK02000008">
    <property type="protein sequence ID" value="KAJ0193565.1"/>
    <property type="molecule type" value="Genomic_DNA"/>
</dbReference>
<reference evidence="3 4" key="1">
    <citation type="journal article" date="2017" name="Nat. Commun.">
        <title>Genome assembly with in vitro proximity ligation data and whole-genome triplication in lettuce.</title>
        <authorList>
            <person name="Reyes-Chin-Wo S."/>
            <person name="Wang Z."/>
            <person name="Yang X."/>
            <person name="Kozik A."/>
            <person name="Arikit S."/>
            <person name="Song C."/>
            <person name="Xia L."/>
            <person name="Froenicke L."/>
            <person name="Lavelle D.O."/>
            <person name="Truco M.J."/>
            <person name="Xia R."/>
            <person name="Zhu S."/>
            <person name="Xu C."/>
            <person name="Xu H."/>
            <person name="Xu X."/>
            <person name="Cox K."/>
            <person name="Korf I."/>
            <person name="Meyers B.C."/>
            <person name="Michelmore R.W."/>
        </authorList>
    </citation>
    <scope>NUCLEOTIDE SEQUENCE [LARGE SCALE GENOMIC DNA]</scope>
    <source>
        <strain evidence="4">cv. Salinas</strain>
        <tissue evidence="3">Seedlings</tissue>
    </source>
</reference>